<dbReference type="GO" id="GO:0006396">
    <property type="term" value="P:RNA processing"/>
    <property type="evidence" value="ECO:0007669"/>
    <property type="project" value="InterPro"/>
</dbReference>
<dbReference type="EMBL" id="LDWY01000011">
    <property type="protein sequence ID" value="PHY92163.1"/>
    <property type="molecule type" value="Genomic_DNA"/>
</dbReference>
<dbReference type="PANTHER" id="PTHR46429">
    <property type="entry name" value="23S RRNA (GUANOSINE-2'-O-)-METHYLTRANSFERASE RLMB"/>
    <property type="match status" value="1"/>
</dbReference>
<dbReference type="GO" id="GO:0005829">
    <property type="term" value="C:cytosol"/>
    <property type="evidence" value="ECO:0007669"/>
    <property type="project" value="TreeGrafter"/>
</dbReference>
<dbReference type="InterPro" id="IPR029028">
    <property type="entry name" value="Alpha/beta_knot_MTases"/>
</dbReference>
<dbReference type="Gene3D" id="3.40.1280.10">
    <property type="match status" value="1"/>
</dbReference>
<dbReference type="InterPro" id="IPR004441">
    <property type="entry name" value="rRNA_MeTrfase_TrmH"/>
</dbReference>
<evidence type="ECO:0000259" key="3">
    <source>
        <dbReference type="SMART" id="SM00967"/>
    </source>
</evidence>
<dbReference type="InterPro" id="IPR029064">
    <property type="entry name" value="Ribosomal_eL30-like_sf"/>
</dbReference>
<dbReference type="Proteomes" id="UP000237472">
    <property type="component" value="Unassembled WGS sequence"/>
</dbReference>
<evidence type="ECO:0000256" key="2">
    <source>
        <dbReference type="ARBA" id="ARBA00022679"/>
    </source>
</evidence>
<dbReference type="SUPFAM" id="SSF75217">
    <property type="entry name" value="alpha/beta knot"/>
    <property type="match status" value="1"/>
</dbReference>
<evidence type="ECO:0000313" key="6">
    <source>
        <dbReference type="Proteomes" id="UP000237472"/>
    </source>
</evidence>
<reference evidence="4 7" key="4">
    <citation type="journal article" date="2021" name="Syst. Appl. Microbiol.">
        <title>nCampylobacter vulpis sp. nov. isolated from wild red foxes.</title>
        <authorList>
            <person name="Parisi A."/>
            <person name="Chiara M."/>
            <person name="Caffara M."/>
            <person name="Mion D."/>
            <person name="Miller W.G."/>
            <person name="Caruso M."/>
            <person name="Manzari C."/>
            <person name="Florio D."/>
            <person name="Capozzi L."/>
            <person name="D'Erchia A.M."/>
            <person name="Manzulli V."/>
            <person name="Zanoni R.G."/>
        </authorList>
    </citation>
    <scope>NUCLEOTIDE SEQUENCE [LARGE SCALE GENOMIC DNA]</scope>
    <source>
        <strain evidence="4 7">52/13</strain>
    </source>
</reference>
<accession>A0A2G4R6F8</accession>
<dbReference type="GO" id="GO:0032259">
    <property type="term" value="P:methylation"/>
    <property type="evidence" value="ECO:0007669"/>
    <property type="project" value="UniProtKB-KW"/>
</dbReference>
<comment type="caution">
    <text evidence="5">The sequence shown here is derived from an EMBL/GenBank/DDBJ whole genome shotgun (WGS) entry which is preliminary data.</text>
</comment>
<proteinExistence type="predicted"/>
<gene>
    <name evidence="4" type="primary">rlmB</name>
    <name evidence="5" type="ORF">AA994_01115</name>
    <name evidence="4" type="ORF">CVU5213_00085</name>
</gene>
<dbReference type="SUPFAM" id="SSF55315">
    <property type="entry name" value="L30e-like"/>
    <property type="match status" value="1"/>
</dbReference>
<evidence type="ECO:0000256" key="1">
    <source>
        <dbReference type="ARBA" id="ARBA00022603"/>
    </source>
</evidence>
<reference evidence="6" key="2">
    <citation type="submission" date="2015-06" db="EMBL/GenBank/DDBJ databases">
        <authorList>
            <person name="Parisi A."/>
            <person name="Chiara M."/>
            <person name="Florio D."/>
            <person name="Miccolupo A."/>
            <person name="Manzari C."/>
            <person name="Mion D."/>
            <person name="Caruso M."/>
            <person name="D'erchia A.M."/>
            <person name="Zanoni R."/>
        </authorList>
    </citation>
    <scope>NUCLEOTIDE SEQUENCE [LARGE SCALE GENOMIC DNA]</scope>
    <source>
        <strain evidence="6">73/13</strain>
    </source>
</reference>
<organism evidence="5 6">
    <name type="scientific">Campylobacter vulpis</name>
    <dbReference type="NCBI Taxonomy" id="1655500"/>
    <lineage>
        <taxon>Bacteria</taxon>
        <taxon>Pseudomonadati</taxon>
        <taxon>Campylobacterota</taxon>
        <taxon>Epsilonproteobacteria</taxon>
        <taxon>Campylobacterales</taxon>
        <taxon>Campylobacteraceae</taxon>
        <taxon>Campylobacter</taxon>
    </lineage>
</organism>
<dbReference type="EMBL" id="VJYU01000001">
    <property type="protein sequence ID" value="MBS4240145.1"/>
    <property type="molecule type" value="Genomic_DNA"/>
</dbReference>
<keyword evidence="7" id="KW-1185">Reference proteome</keyword>
<sequence>MIVYGKQVFFYILQKHKEMINELYLAKECDKATFSLIAKSGFKIKKLDFKSAQALAKGGNHQGFLMDIKEFDFVPFCELKKSELIVMLYGISDVGNIGAIIRTAYALGVDGLLFIGKNLAQESIVRSSSGAALDLPICLSNDALSALNELKQMEFKFYGADGKGREVHHFTFPKGKKVLIMGSEGFGLPSKIIQKCDECVGIAMQNDFDSLNVSAAFAILCDRIVHAKL</sequence>
<evidence type="ECO:0000313" key="4">
    <source>
        <dbReference type="EMBL" id="MBS4240145.1"/>
    </source>
</evidence>
<dbReference type="AlphaFoldDB" id="A0A2G4R6F8"/>
<dbReference type="RefSeq" id="WP_099460933.1">
    <property type="nucleotide sequence ID" value="NZ_CP041617.1"/>
</dbReference>
<dbReference type="GeneID" id="77267020"/>
<evidence type="ECO:0000313" key="5">
    <source>
        <dbReference type="EMBL" id="PHY92163.1"/>
    </source>
</evidence>
<reference evidence="4" key="3">
    <citation type="submission" date="2019-07" db="EMBL/GenBank/DDBJ databases">
        <authorList>
            <person name="Miller W.G."/>
        </authorList>
    </citation>
    <scope>NUCLEOTIDE SEQUENCE</scope>
    <source>
        <strain evidence="4">52/13</strain>
    </source>
</reference>
<dbReference type="Pfam" id="PF08032">
    <property type="entry name" value="SpoU_sub_bind"/>
    <property type="match status" value="1"/>
</dbReference>
<evidence type="ECO:0000313" key="7">
    <source>
        <dbReference type="Proteomes" id="UP000811399"/>
    </source>
</evidence>
<dbReference type="CDD" id="cd18095">
    <property type="entry name" value="SpoU-like_rRNA-MTase"/>
    <property type="match status" value="1"/>
</dbReference>
<dbReference type="Proteomes" id="UP000811399">
    <property type="component" value="Unassembled WGS sequence"/>
</dbReference>
<dbReference type="PANTHER" id="PTHR46429:SF1">
    <property type="entry name" value="23S RRNA (GUANOSINE-2'-O-)-METHYLTRANSFERASE RLMB"/>
    <property type="match status" value="1"/>
</dbReference>
<dbReference type="GO" id="GO:0008173">
    <property type="term" value="F:RNA methyltransferase activity"/>
    <property type="evidence" value="ECO:0007669"/>
    <property type="project" value="InterPro"/>
</dbReference>
<dbReference type="InterPro" id="IPR013123">
    <property type="entry name" value="SpoU_subst-bd"/>
</dbReference>
<dbReference type="Gene3D" id="3.30.1330.30">
    <property type="match status" value="1"/>
</dbReference>
<keyword evidence="1 5" id="KW-0489">Methyltransferase</keyword>
<dbReference type="InterPro" id="IPR001537">
    <property type="entry name" value="SpoU_MeTrfase"/>
</dbReference>
<keyword evidence="2 5" id="KW-0808">Transferase</keyword>
<dbReference type="SMART" id="SM00967">
    <property type="entry name" value="SpoU_sub_bind"/>
    <property type="match status" value="1"/>
</dbReference>
<name>A0A2G4R6F8_9BACT</name>
<reference evidence="5" key="1">
    <citation type="submission" date="2015-06" db="EMBL/GenBank/DDBJ databases">
        <authorList>
            <person name="Hoefler B.C."/>
            <person name="Straight P.D."/>
        </authorList>
    </citation>
    <scope>NUCLEOTIDE SEQUENCE [LARGE SCALE GENOMIC DNA]</scope>
    <source>
        <strain evidence="5">73/13</strain>
    </source>
</reference>
<feature type="domain" description="RNA 2-O ribose methyltransferase substrate binding" evidence="3">
    <location>
        <begin position="2"/>
        <end position="74"/>
    </location>
</feature>
<dbReference type="NCBIfam" id="TIGR00186">
    <property type="entry name" value="rRNA_methyl_3"/>
    <property type="match status" value="1"/>
</dbReference>
<dbReference type="OrthoDB" id="9785673at2"/>
<dbReference type="InterPro" id="IPR029026">
    <property type="entry name" value="tRNA_m1G_MTases_N"/>
</dbReference>
<dbReference type="Pfam" id="PF00588">
    <property type="entry name" value="SpoU_methylase"/>
    <property type="match status" value="1"/>
</dbReference>
<protein>
    <submittedName>
        <fullName evidence="4">23S rRNA (Guanosine(2251)-2'-O)-methyltransferase RlmB</fullName>
    </submittedName>
    <submittedName>
        <fullName evidence="5">RNA methyltransferase</fullName>
    </submittedName>
</protein>
<dbReference type="GO" id="GO:0003723">
    <property type="term" value="F:RNA binding"/>
    <property type="evidence" value="ECO:0007669"/>
    <property type="project" value="InterPro"/>
</dbReference>